<organism evidence="1 2">
    <name type="scientific">Psychrobacter aestuarii</name>
    <dbReference type="NCBI Taxonomy" id="556327"/>
    <lineage>
        <taxon>Bacteria</taxon>
        <taxon>Pseudomonadati</taxon>
        <taxon>Pseudomonadota</taxon>
        <taxon>Gammaproteobacteria</taxon>
        <taxon>Moraxellales</taxon>
        <taxon>Moraxellaceae</taxon>
        <taxon>Psychrobacter</taxon>
    </lineage>
</organism>
<dbReference type="NCBIfam" id="TIGR03373">
    <property type="entry name" value="VI_minor_4"/>
    <property type="match status" value="1"/>
</dbReference>
<name>A0ABN0VRV9_9GAMM</name>
<proteinExistence type="predicted"/>
<dbReference type="Proteomes" id="UP001501787">
    <property type="component" value="Unassembled WGS sequence"/>
</dbReference>
<keyword evidence="2" id="KW-1185">Reference proteome</keyword>
<dbReference type="InterPro" id="IPR038225">
    <property type="entry name" value="TagF_sf"/>
</dbReference>
<dbReference type="EMBL" id="BAAAFR010000001">
    <property type="protein sequence ID" value="GAA0315808.1"/>
    <property type="molecule type" value="Genomic_DNA"/>
</dbReference>
<comment type="caution">
    <text evidence="1">The sequence shown here is derived from an EMBL/GenBank/DDBJ whole genome shotgun (WGS) entry which is preliminary data.</text>
</comment>
<dbReference type="Gene3D" id="3.40.1730.10">
    <property type="entry name" value="pa0076 domain"/>
    <property type="match status" value="1"/>
</dbReference>
<protein>
    <submittedName>
        <fullName evidence="1">Type VI secretion system-associated protein TagF</fullName>
    </submittedName>
</protein>
<gene>
    <name evidence="1" type="primary">tagF</name>
    <name evidence="1" type="ORF">GCM10009129_11400</name>
</gene>
<accession>A0ABN0VRV9</accession>
<reference evidence="1 2" key="1">
    <citation type="journal article" date="2019" name="Int. J. Syst. Evol. Microbiol.">
        <title>The Global Catalogue of Microorganisms (GCM) 10K type strain sequencing project: providing services to taxonomists for standard genome sequencing and annotation.</title>
        <authorList>
            <consortium name="The Broad Institute Genomics Platform"/>
            <consortium name="The Broad Institute Genome Sequencing Center for Infectious Disease"/>
            <person name="Wu L."/>
            <person name="Ma J."/>
        </authorList>
    </citation>
    <scope>NUCLEOTIDE SEQUENCE [LARGE SCALE GENOMIC DNA]</scope>
    <source>
        <strain evidence="1 2">JCM 16343</strain>
    </source>
</reference>
<sequence>MMSDTQLPLSYFGKLPARGDFVRARHNVADIENIDRWVSDAIRLSGTLTETLNTLSFSHIDTTAQQVITGSMLASHDSSGRKYPLIGFCVLYLEKPKQWMNYLPTKALPIWTDIDTALNQVVSSPSEHVTDLLSKHTVLIHSSSSPHYYDFINSTTLNDIAAYKDSDKQAIAQQIIATGLLFLPTYTKGFHGLNKTLCWTLGHDKDTAVGLATFWHDLIHGFYQPHELHLNTYFYKRQGIYQLFISFGQPDSHLLAQITDTDTVFHEDWVMIDDSQWTQEYIDEDIGLTRFSHMLLREDSFLYDVRQLFKTVFLAQ</sequence>
<evidence type="ECO:0000313" key="1">
    <source>
        <dbReference type="EMBL" id="GAA0315808.1"/>
    </source>
</evidence>
<dbReference type="RefSeq" id="WP_201503409.1">
    <property type="nucleotide sequence ID" value="NZ_BAAAFR010000001.1"/>
</dbReference>
<dbReference type="InterPro" id="IPR017748">
    <property type="entry name" value="TagF"/>
</dbReference>
<evidence type="ECO:0000313" key="2">
    <source>
        <dbReference type="Proteomes" id="UP001501787"/>
    </source>
</evidence>
<dbReference type="Pfam" id="PF09867">
    <property type="entry name" value="TagF_N"/>
    <property type="match status" value="1"/>
</dbReference>